<gene>
    <name evidence="2" type="ORF">ILUMI_18960</name>
</gene>
<sequence length="144" mass="16248">MKTQQQSCMKKGKGIQTKVLNKKEGENITQLVDEKQTNTQTTVAVRRSWYGVVRAKMATVTSLDIAEVISLPLINSLIQTSKCGWFIHPSHPFLGTSPDRLINDGKGILEIKCLPSVRENKFKNAKLERACYKIENDCIRLKKS</sequence>
<accession>A0A8K0CH13</accession>
<dbReference type="Proteomes" id="UP000801492">
    <property type="component" value="Unassembled WGS sequence"/>
</dbReference>
<dbReference type="AlphaFoldDB" id="A0A8K0CH13"/>
<dbReference type="PANTHER" id="PTHR46609">
    <property type="entry name" value="EXONUCLEASE, PHAGE-TYPE/RECB, C-TERMINAL DOMAIN-CONTAINING PROTEIN"/>
    <property type="match status" value="1"/>
</dbReference>
<proteinExistence type="predicted"/>
<evidence type="ECO:0000259" key="1">
    <source>
        <dbReference type="Pfam" id="PF09588"/>
    </source>
</evidence>
<organism evidence="2 3">
    <name type="scientific">Ignelater luminosus</name>
    <name type="common">Cucubano</name>
    <name type="synonym">Pyrophorus luminosus</name>
    <dbReference type="NCBI Taxonomy" id="2038154"/>
    <lineage>
        <taxon>Eukaryota</taxon>
        <taxon>Metazoa</taxon>
        <taxon>Ecdysozoa</taxon>
        <taxon>Arthropoda</taxon>
        <taxon>Hexapoda</taxon>
        <taxon>Insecta</taxon>
        <taxon>Pterygota</taxon>
        <taxon>Neoptera</taxon>
        <taxon>Endopterygota</taxon>
        <taxon>Coleoptera</taxon>
        <taxon>Polyphaga</taxon>
        <taxon>Elateriformia</taxon>
        <taxon>Elateroidea</taxon>
        <taxon>Elateridae</taxon>
        <taxon>Agrypninae</taxon>
        <taxon>Pyrophorini</taxon>
        <taxon>Ignelater</taxon>
    </lineage>
</organism>
<feature type="domain" description="YqaJ viral recombinase" evidence="1">
    <location>
        <begin position="84"/>
        <end position="122"/>
    </location>
</feature>
<dbReference type="OrthoDB" id="6158042at2759"/>
<reference evidence="2" key="1">
    <citation type="submission" date="2019-08" db="EMBL/GenBank/DDBJ databases">
        <title>The genome of the North American firefly Photinus pyralis.</title>
        <authorList>
            <consortium name="Photinus pyralis genome working group"/>
            <person name="Fallon T.R."/>
            <person name="Sander Lower S.E."/>
            <person name="Weng J.-K."/>
        </authorList>
    </citation>
    <scope>NUCLEOTIDE SEQUENCE</scope>
    <source>
        <strain evidence="2">TRF0915ILg1</strain>
        <tissue evidence="2">Whole body</tissue>
    </source>
</reference>
<keyword evidence="3" id="KW-1185">Reference proteome</keyword>
<dbReference type="EMBL" id="VTPC01084609">
    <property type="protein sequence ID" value="KAF2887214.1"/>
    <property type="molecule type" value="Genomic_DNA"/>
</dbReference>
<dbReference type="InterPro" id="IPR011604">
    <property type="entry name" value="PDDEXK-like_dom_sf"/>
</dbReference>
<dbReference type="InterPro" id="IPR019080">
    <property type="entry name" value="YqaJ_viral_recombinase"/>
</dbReference>
<dbReference type="InterPro" id="IPR011335">
    <property type="entry name" value="Restrct_endonuc-II-like"/>
</dbReference>
<evidence type="ECO:0000313" key="3">
    <source>
        <dbReference type="Proteomes" id="UP000801492"/>
    </source>
</evidence>
<dbReference type="PANTHER" id="PTHR46609:SF8">
    <property type="entry name" value="YQAJ VIRAL RECOMBINASE DOMAIN-CONTAINING PROTEIN"/>
    <property type="match status" value="1"/>
</dbReference>
<dbReference type="InterPro" id="IPR051703">
    <property type="entry name" value="NF-kappa-B_Signaling_Reg"/>
</dbReference>
<dbReference type="Pfam" id="PF09588">
    <property type="entry name" value="YqaJ"/>
    <property type="match status" value="1"/>
</dbReference>
<dbReference type="GO" id="GO:0006281">
    <property type="term" value="P:DNA repair"/>
    <property type="evidence" value="ECO:0007669"/>
    <property type="project" value="UniProtKB-ARBA"/>
</dbReference>
<name>A0A8K0CH13_IGNLU</name>
<protein>
    <recommendedName>
        <fullName evidence="1">YqaJ viral recombinase domain-containing protein</fullName>
    </recommendedName>
</protein>
<dbReference type="SUPFAM" id="SSF52980">
    <property type="entry name" value="Restriction endonuclease-like"/>
    <property type="match status" value="1"/>
</dbReference>
<dbReference type="Gene3D" id="3.90.320.10">
    <property type="match status" value="1"/>
</dbReference>
<comment type="caution">
    <text evidence="2">The sequence shown here is derived from an EMBL/GenBank/DDBJ whole genome shotgun (WGS) entry which is preliminary data.</text>
</comment>
<evidence type="ECO:0000313" key="2">
    <source>
        <dbReference type="EMBL" id="KAF2887214.1"/>
    </source>
</evidence>